<reference evidence="2 3" key="1">
    <citation type="submission" date="2024-05" db="EMBL/GenBank/DDBJ databases">
        <authorList>
            <person name="Wallberg A."/>
        </authorList>
    </citation>
    <scope>NUCLEOTIDE SEQUENCE [LARGE SCALE GENOMIC DNA]</scope>
</reference>
<dbReference type="PANTHER" id="PTHR33050">
    <property type="entry name" value="REVERSE TRANSCRIPTASE DOMAIN-CONTAINING PROTEIN"/>
    <property type="match status" value="1"/>
</dbReference>
<dbReference type="Proteomes" id="UP001497623">
    <property type="component" value="Unassembled WGS sequence"/>
</dbReference>
<accession>A0AAV2R8U6</accession>
<dbReference type="Gene3D" id="3.10.10.10">
    <property type="entry name" value="HIV Type 1 Reverse Transcriptase, subunit A, domain 1"/>
    <property type="match status" value="1"/>
</dbReference>
<proteinExistence type="predicted"/>
<keyword evidence="3" id="KW-1185">Reference proteome</keyword>
<evidence type="ECO:0000259" key="1">
    <source>
        <dbReference type="PROSITE" id="PS50878"/>
    </source>
</evidence>
<dbReference type="EMBL" id="CAXKWB010018419">
    <property type="protein sequence ID" value="CAL4120872.1"/>
    <property type="molecule type" value="Genomic_DNA"/>
</dbReference>
<comment type="caution">
    <text evidence="2">The sequence shown here is derived from an EMBL/GenBank/DDBJ whole genome shotgun (WGS) entry which is preliminary data.</text>
</comment>
<name>A0AAV2R8U6_MEGNR</name>
<dbReference type="AlphaFoldDB" id="A0AAV2R8U6"/>
<dbReference type="InterPro" id="IPR043502">
    <property type="entry name" value="DNA/RNA_pol_sf"/>
</dbReference>
<dbReference type="Gene3D" id="3.30.70.270">
    <property type="match status" value="1"/>
</dbReference>
<gene>
    <name evidence="2" type="ORF">MNOR_LOCUS22157</name>
</gene>
<protein>
    <recommendedName>
        <fullName evidence="1">Reverse transcriptase domain-containing protein</fullName>
    </recommendedName>
</protein>
<evidence type="ECO:0000313" key="3">
    <source>
        <dbReference type="Proteomes" id="UP001497623"/>
    </source>
</evidence>
<sequence>MSLVAKRPSGPPIGLLCPPEFSAANPSQIPNIMSFIPDLLSRGVLRKITSPQPLFYSRLFLVRNKDGPFRMVIDLSRLNKCCLEVPTFRMETVSSIISGIIQELWGCSIDLQDAFFNGPVSWVFHKNLAFILDRVLYVFQYLPFGLAISPWAFSRVVRPIKGQCHLLGIRLHSYLDDFIVLQLSRQALRRDISTILDLFQSLGIAVNEKKSHLTPSQTGIFGCNISLSHSHTVSHYFQGPVNQLTMQQLHAFIPPVSSGIGTPYMGSQFRIVSRHIR</sequence>
<evidence type="ECO:0000313" key="2">
    <source>
        <dbReference type="EMBL" id="CAL4120872.1"/>
    </source>
</evidence>
<dbReference type="PANTHER" id="PTHR33050:SF7">
    <property type="entry name" value="RIBONUCLEASE H"/>
    <property type="match status" value="1"/>
</dbReference>
<dbReference type="Pfam" id="PF00078">
    <property type="entry name" value="RVT_1"/>
    <property type="match status" value="1"/>
</dbReference>
<organism evidence="2 3">
    <name type="scientific">Meganyctiphanes norvegica</name>
    <name type="common">Northern krill</name>
    <name type="synonym">Thysanopoda norvegica</name>
    <dbReference type="NCBI Taxonomy" id="48144"/>
    <lineage>
        <taxon>Eukaryota</taxon>
        <taxon>Metazoa</taxon>
        <taxon>Ecdysozoa</taxon>
        <taxon>Arthropoda</taxon>
        <taxon>Crustacea</taxon>
        <taxon>Multicrustacea</taxon>
        <taxon>Malacostraca</taxon>
        <taxon>Eumalacostraca</taxon>
        <taxon>Eucarida</taxon>
        <taxon>Euphausiacea</taxon>
        <taxon>Euphausiidae</taxon>
        <taxon>Meganyctiphanes</taxon>
    </lineage>
</organism>
<dbReference type="InterPro" id="IPR052055">
    <property type="entry name" value="Hepadnavirus_pol/RT"/>
</dbReference>
<dbReference type="InterPro" id="IPR043128">
    <property type="entry name" value="Rev_trsase/Diguanyl_cyclase"/>
</dbReference>
<dbReference type="InterPro" id="IPR000477">
    <property type="entry name" value="RT_dom"/>
</dbReference>
<dbReference type="GO" id="GO:0071897">
    <property type="term" value="P:DNA biosynthetic process"/>
    <property type="evidence" value="ECO:0007669"/>
    <property type="project" value="UniProtKB-ARBA"/>
</dbReference>
<dbReference type="SUPFAM" id="SSF56672">
    <property type="entry name" value="DNA/RNA polymerases"/>
    <property type="match status" value="1"/>
</dbReference>
<feature type="domain" description="Reverse transcriptase" evidence="1">
    <location>
        <begin position="43"/>
        <end position="225"/>
    </location>
</feature>
<dbReference type="PROSITE" id="PS50878">
    <property type="entry name" value="RT_POL"/>
    <property type="match status" value="1"/>
</dbReference>